<proteinExistence type="inferred from homology"/>
<dbReference type="GO" id="GO:0042448">
    <property type="term" value="P:progesterone metabolic process"/>
    <property type="evidence" value="ECO:0007669"/>
    <property type="project" value="TreeGrafter"/>
</dbReference>
<dbReference type="InterPro" id="IPR002401">
    <property type="entry name" value="Cyt_P450_E_grp-I"/>
</dbReference>
<evidence type="ECO:0000256" key="10">
    <source>
        <dbReference type="ARBA" id="ARBA00023004"/>
    </source>
</evidence>
<name>A0A7D9HQ00_PARCT</name>
<evidence type="ECO:0000256" key="11">
    <source>
        <dbReference type="ARBA" id="ARBA00023033"/>
    </source>
</evidence>
<dbReference type="Pfam" id="PF00067">
    <property type="entry name" value="p450"/>
    <property type="match status" value="1"/>
</dbReference>
<dbReference type="Proteomes" id="UP001152795">
    <property type="component" value="Unassembled WGS sequence"/>
</dbReference>
<dbReference type="SUPFAM" id="SSF48264">
    <property type="entry name" value="Cytochrome P450"/>
    <property type="match status" value="1"/>
</dbReference>
<gene>
    <name evidence="15" type="ORF">PACLA_8A058978</name>
</gene>
<feature type="binding site" description="axial binding residue" evidence="13">
    <location>
        <position position="450"/>
    </location>
    <ligand>
        <name>heme</name>
        <dbReference type="ChEBI" id="CHEBI:30413"/>
    </ligand>
    <ligandPart>
        <name>Fe</name>
        <dbReference type="ChEBI" id="CHEBI:18248"/>
    </ligandPart>
</feature>
<dbReference type="EMBL" id="CACRXK020001576">
    <property type="protein sequence ID" value="CAB3989962.1"/>
    <property type="molecule type" value="Genomic_DNA"/>
</dbReference>
<comment type="cofactor">
    <cofactor evidence="1 13">
        <name>heme</name>
        <dbReference type="ChEBI" id="CHEBI:30413"/>
    </cofactor>
</comment>
<accession>A0A7D9HQ00</accession>
<evidence type="ECO:0000256" key="7">
    <source>
        <dbReference type="ARBA" id="ARBA00022824"/>
    </source>
</evidence>
<dbReference type="InterPro" id="IPR001128">
    <property type="entry name" value="Cyt_P450"/>
</dbReference>
<dbReference type="GO" id="GO:0005506">
    <property type="term" value="F:iron ion binding"/>
    <property type="evidence" value="ECO:0007669"/>
    <property type="project" value="InterPro"/>
</dbReference>
<evidence type="ECO:0000256" key="13">
    <source>
        <dbReference type="PIRSR" id="PIRSR602401-1"/>
    </source>
</evidence>
<comment type="similarity">
    <text evidence="4 14">Belongs to the cytochrome P450 family.</text>
</comment>
<evidence type="ECO:0000256" key="6">
    <source>
        <dbReference type="ARBA" id="ARBA00022723"/>
    </source>
</evidence>
<keyword evidence="5 13" id="KW-0349">Heme</keyword>
<keyword evidence="15" id="KW-0456">Lyase</keyword>
<evidence type="ECO:0000256" key="14">
    <source>
        <dbReference type="RuleBase" id="RU000461"/>
    </source>
</evidence>
<evidence type="ECO:0000256" key="4">
    <source>
        <dbReference type="ARBA" id="ARBA00010617"/>
    </source>
</evidence>
<keyword evidence="9 14" id="KW-0560">Oxidoreductase</keyword>
<dbReference type="Gene3D" id="1.10.630.10">
    <property type="entry name" value="Cytochrome P450"/>
    <property type="match status" value="1"/>
</dbReference>
<dbReference type="PROSITE" id="PS00086">
    <property type="entry name" value="CYTOCHROME_P450"/>
    <property type="match status" value="1"/>
</dbReference>
<dbReference type="InterPro" id="IPR036396">
    <property type="entry name" value="Cyt_P450_sf"/>
</dbReference>
<dbReference type="InterPro" id="IPR017972">
    <property type="entry name" value="Cyt_P450_CS"/>
</dbReference>
<dbReference type="PRINTS" id="PR00385">
    <property type="entry name" value="P450"/>
</dbReference>
<evidence type="ECO:0000256" key="3">
    <source>
        <dbReference type="ARBA" id="ARBA00004406"/>
    </source>
</evidence>
<keyword evidence="6 13" id="KW-0479">Metal-binding</keyword>
<dbReference type="PANTHER" id="PTHR24289:SF1">
    <property type="entry name" value="STEROID 17-ALPHA-HYDROXYLASE_17,20 LYASE"/>
    <property type="match status" value="1"/>
</dbReference>
<reference evidence="15" key="1">
    <citation type="submission" date="2020-04" db="EMBL/GenBank/DDBJ databases">
        <authorList>
            <person name="Alioto T."/>
            <person name="Alioto T."/>
            <person name="Gomez Garrido J."/>
        </authorList>
    </citation>
    <scope>NUCLEOTIDE SEQUENCE</scope>
    <source>
        <strain evidence="15">A484AB</strain>
    </source>
</reference>
<keyword evidence="12" id="KW-0472">Membrane</keyword>
<dbReference type="OrthoDB" id="1055148at2759"/>
<dbReference type="GO" id="GO:0005789">
    <property type="term" value="C:endoplasmic reticulum membrane"/>
    <property type="evidence" value="ECO:0007669"/>
    <property type="project" value="UniProtKB-SubCell"/>
</dbReference>
<dbReference type="FunFam" id="1.10.630.10:FF:000238">
    <property type="entry name" value="Cytochrome P450 2A6"/>
    <property type="match status" value="1"/>
</dbReference>
<keyword evidence="10 13" id="KW-0408">Iron</keyword>
<evidence type="ECO:0000256" key="8">
    <source>
        <dbReference type="ARBA" id="ARBA00022848"/>
    </source>
</evidence>
<dbReference type="PANTHER" id="PTHR24289">
    <property type="entry name" value="STEROID 17-ALPHA-HYDROXYLASE/17,20 LYASE"/>
    <property type="match status" value="1"/>
</dbReference>
<keyword evidence="11 14" id="KW-0503">Monooxygenase</keyword>
<dbReference type="AlphaFoldDB" id="A0A7D9HQ00"/>
<evidence type="ECO:0000256" key="12">
    <source>
        <dbReference type="ARBA" id="ARBA00023136"/>
    </source>
</evidence>
<keyword evidence="16" id="KW-1185">Reference proteome</keyword>
<protein>
    <submittedName>
        <fullName evidence="15">Steroid 17-alpha-hydroxylase 17,20 lyase-like</fullName>
    </submittedName>
</protein>
<keyword evidence="7" id="KW-0256">Endoplasmic reticulum</keyword>
<evidence type="ECO:0000256" key="5">
    <source>
        <dbReference type="ARBA" id="ARBA00022617"/>
    </source>
</evidence>
<dbReference type="GO" id="GO:0004508">
    <property type="term" value="F:steroid 17-alpha-monooxygenase activity"/>
    <property type="evidence" value="ECO:0007669"/>
    <property type="project" value="TreeGrafter"/>
</dbReference>
<sequence>MHVFTNSDSFLAMIVSKYLYPVLIVLFATTCILLVIRRMQENTGLPPGPFSWPIIGNLHLLGSTPHERLTELAKTFGDVYRLQLGSRRVIVLNSLDCVKETLVKKSSDFSSRPPLSSLQACEGSLTFGPYDAMYVKKRRLAHLCMHSFMSDQERLNSHINNGLQNLCKRLAEHNEEFDPIPDIKHAVAEMNFKYTFGEDIDANNKEKLNEILKEFSEFNASSLPDFLPWLSPLFQRSFKRIKEIIAHLLNFVRHIYFEKKEKFNKENEVSCVGDALVRCYENGTNERLVALGEKLDLNEENVATLLTDLYGASVDTTSTSLIWAVLYLACHPNIQDRLYKELSDVVGENCISVNDKHRLPFLEATVLEILRYSTVLPLAVPHYAEHETTVGPYRVPEDTIIFVNLWAINHDERVFKEPFKFDPSRFIDKNGEVNRARFSSIPFSTGTRKCLGHLLAQLQLFLLLGGIVHKYRIELSGCPSLSPEFGFILRPQSFKIMISAR</sequence>
<evidence type="ECO:0000256" key="9">
    <source>
        <dbReference type="ARBA" id="ARBA00023002"/>
    </source>
</evidence>
<dbReference type="GO" id="GO:0042446">
    <property type="term" value="P:hormone biosynthetic process"/>
    <property type="evidence" value="ECO:0007669"/>
    <property type="project" value="TreeGrafter"/>
</dbReference>
<evidence type="ECO:0000313" key="15">
    <source>
        <dbReference type="EMBL" id="CAB3989962.1"/>
    </source>
</evidence>
<evidence type="ECO:0000313" key="16">
    <source>
        <dbReference type="Proteomes" id="UP001152795"/>
    </source>
</evidence>
<dbReference type="GO" id="GO:0016829">
    <property type="term" value="F:lyase activity"/>
    <property type="evidence" value="ECO:0007669"/>
    <property type="project" value="UniProtKB-KW"/>
</dbReference>
<evidence type="ECO:0000256" key="2">
    <source>
        <dbReference type="ARBA" id="ARBA00004174"/>
    </source>
</evidence>
<comment type="caution">
    <text evidence="15">The sequence shown here is derived from an EMBL/GenBank/DDBJ whole genome shotgun (WGS) entry which is preliminary data.</text>
</comment>
<keyword evidence="8" id="KW-0492">Microsome</keyword>
<dbReference type="PRINTS" id="PR00463">
    <property type="entry name" value="EP450I"/>
</dbReference>
<dbReference type="GO" id="GO:0020037">
    <property type="term" value="F:heme binding"/>
    <property type="evidence" value="ECO:0007669"/>
    <property type="project" value="InterPro"/>
</dbReference>
<comment type="subcellular location">
    <subcellularLocation>
        <location evidence="3">Endoplasmic reticulum membrane</location>
        <topology evidence="3">Peripheral membrane protein</topology>
    </subcellularLocation>
    <subcellularLocation>
        <location evidence="2">Microsome membrane</location>
        <topology evidence="2">Peripheral membrane protein</topology>
    </subcellularLocation>
</comment>
<evidence type="ECO:0000256" key="1">
    <source>
        <dbReference type="ARBA" id="ARBA00001971"/>
    </source>
</evidence>
<organism evidence="15 16">
    <name type="scientific">Paramuricea clavata</name>
    <name type="common">Red gorgonian</name>
    <name type="synonym">Violescent sea-whip</name>
    <dbReference type="NCBI Taxonomy" id="317549"/>
    <lineage>
        <taxon>Eukaryota</taxon>
        <taxon>Metazoa</taxon>
        <taxon>Cnidaria</taxon>
        <taxon>Anthozoa</taxon>
        <taxon>Octocorallia</taxon>
        <taxon>Malacalcyonacea</taxon>
        <taxon>Plexauridae</taxon>
        <taxon>Paramuricea</taxon>
    </lineage>
</organism>